<keyword evidence="3" id="KW-1185">Reference proteome</keyword>
<feature type="compositionally biased region" description="Low complexity" evidence="1">
    <location>
        <begin position="273"/>
        <end position="282"/>
    </location>
</feature>
<evidence type="ECO:0000313" key="2">
    <source>
        <dbReference type="EMBL" id="KAK6339385.1"/>
    </source>
</evidence>
<organism evidence="2 3">
    <name type="scientific">Orbilia javanica</name>
    <dbReference type="NCBI Taxonomy" id="47235"/>
    <lineage>
        <taxon>Eukaryota</taxon>
        <taxon>Fungi</taxon>
        <taxon>Dikarya</taxon>
        <taxon>Ascomycota</taxon>
        <taxon>Pezizomycotina</taxon>
        <taxon>Orbiliomycetes</taxon>
        <taxon>Orbiliales</taxon>
        <taxon>Orbiliaceae</taxon>
        <taxon>Orbilia</taxon>
    </lineage>
</organism>
<feature type="compositionally biased region" description="Basic residues" evidence="1">
    <location>
        <begin position="244"/>
        <end position="253"/>
    </location>
</feature>
<gene>
    <name evidence="2" type="ORF">TWF718_008804</name>
</gene>
<evidence type="ECO:0000313" key="3">
    <source>
        <dbReference type="Proteomes" id="UP001313282"/>
    </source>
</evidence>
<feature type="region of interest" description="Disordered" evidence="1">
    <location>
        <begin position="244"/>
        <end position="304"/>
    </location>
</feature>
<dbReference type="Proteomes" id="UP001313282">
    <property type="component" value="Unassembled WGS sequence"/>
</dbReference>
<proteinExistence type="predicted"/>
<dbReference type="EMBL" id="JAVHNR010000006">
    <property type="protein sequence ID" value="KAK6339385.1"/>
    <property type="molecule type" value="Genomic_DNA"/>
</dbReference>
<dbReference type="AlphaFoldDB" id="A0AAN8MKJ8"/>
<sequence>MENSPDSYDQRFDIILYGVKEPSISNRYTRPYLATVKSDDPTLVLYERNRHFETELARHLGHHPAALYNIRTKQLVNINYSYSNTLFVPRGSRYQRLEMNDIYWDGFLQDIQETRSDRSKDIWQVVYFRPKRGSVHFLTAPLRLLETAFCAMSGLKPIIYLEDLVEGYYLTTWTSRLKYARIRNWKRWKGFIAWVRRGGPLYEELVLQPTRGPPKWHFLGAEQQGWLKPMFPKDTVSNEERRFKKMVKTKRKPSARDEETQVVPVPTTPPQPETVTVPGQPTNWRSRSGRLSPILEVSEPPSPQ</sequence>
<evidence type="ECO:0000256" key="1">
    <source>
        <dbReference type="SAM" id="MobiDB-lite"/>
    </source>
</evidence>
<reference evidence="2 3" key="1">
    <citation type="submission" date="2019-10" db="EMBL/GenBank/DDBJ databases">
        <authorList>
            <person name="Palmer J.M."/>
        </authorList>
    </citation>
    <scope>NUCLEOTIDE SEQUENCE [LARGE SCALE GENOMIC DNA]</scope>
    <source>
        <strain evidence="2 3">TWF718</strain>
    </source>
</reference>
<protein>
    <submittedName>
        <fullName evidence="2">Uncharacterized protein</fullName>
    </submittedName>
</protein>
<name>A0AAN8MKJ8_9PEZI</name>
<comment type="caution">
    <text evidence="2">The sequence shown here is derived from an EMBL/GenBank/DDBJ whole genome shotgun (WGS) entry which is preliminary data.</text>
</comment>
<accession>A0AAN8MKJ8</accession>